<evidence type="ECO:0000256" key="3">
    <source>
        <dbReference type="ARBA" id="ARBA00022448"/>
    </source>
</evidence>
<gene>
    <name evidence="9" type="ORF">UFOPK2370_01108</name>
</gene>
<feature type="transmembrane region" description="Helical" evidence="8">
    <location>
        <begin position="751"/>
        <end position="782"/>
    </location>
</feature>
<dbReference type="GO" id="GO:0005886">
    <property type="term" value="C:plasma membrane"/>
    <property type="evidence" value="ECO:0007669"/>
    <property type="project" value="TreeGrafter"/>
</dbReference>
<evidence type="ECO:0000256" key="4">
    <source>
        <dbReference type="ARBA" id="ARBA00022692"/>
    </source>
</evidence>
<keyword evidence="6 8" id="KW-0472">Membrane</keyword>
<evidence type="ECO:0000256" key="1">
    <source>
        <dbReference type="ARBA" id="ARBA00004141"/>
    </source>
</evidence>
<dbReference type="InterPro" id="IPR001248">
    <property type="entry name" value="Pur-cyt_permease"/>
</dbReference>
<proteinExistence type="inferred from homology"/>
<feature type="transmembrane region" description="Helical" evidence="8">
    <location>
        <begin position="708"/>
        <end position="730"/>
    </location>
</feature>
<sequence>MPRQKWRGISIFVMTNPFEPPKKLALSDADLAEALAAAQGQEGSLGAMELLEKQSELRAADSHAYVQWVRDMETLGTPEAKDALAAARRRASGLSADPVVSQPAPEVTEDSWKSLVPDWNERQESAVAAKEKAIADALALADEKAKEEIESAVAAAVAEAELEAELKREEAVAKVKAEAEALAAEKLAEQVRIAEEAAAAEALAAEELRVEAERVEAERVEAERVEAERVEAERVEAERVEAERVEAERVEAEEVIREELERAELAALEAQIAAEELAKAEAENAEVLSDPETSEQESEPSPVRAADFATGSFDIIDSAEQAASEEFSEDNFEVLLNDGELGYAKEPAGSAKDLPISTIDRRAKPYSQLFVWSSLSVGLLPILFGYLSASLELSFVDKALSLFGGLVVSTLLIAVAAVGGKRSGLPTLYLSRASFGVNANYLPAIAQVLVKLGFGATLLMVSVGLFDGTIQGLPVFTELAVGEQLPGVTWAFALIAMLLVVSSLLAFFGGKTLYFAQLGAAAVGAIATLIFVALTFSQISLDQTDLAFTGNWTGVLGLAVLVSALFGGFWISSVAEFTRKVSMAQSGKKLVLFVSLSAGVIPMLVASFSLMVSSSTAATFVGSFIANPLTAMFAQLPSWASSFLLVSGVISMIVWFAAWAYSTSVSLSAISVRIRPALSQPILVLLTLAVVYSVATFATAGLSEILDAVIAICGVLVFAWAGIFVADISIRKIAYHEVSLTRDYGFYKSVNAVNLIAFVIAVALGLGFVTSTLSGFAWLGYLGNLASATSWSDANVGVLISLGFSVLFPLLFGRKRIRAQESEVLTIEARKRDLEHVELNEI</sequence>
<feature type="transmembrane region" description="Helical" evidence="8">
    <location>
        <begin position="369"/>
        <end position="387"/>
    </location>
</feature>
<dbReference type="GO" id="GO:0022857">
    <property type="term" value="F:transmembrane transporter activity"/>
    <property type="evidence" value="ECO:0007669"/>
    <property type="project" value="InterPro"/>
</dbReference>
<feature type="transmembrane region" description="Helical" evidence="8">
    <location>
        <begin position="485"/>
        <end position="508"/>
    </location>
</feature>
<protein>
    <submittedName>
        <fullName evidence="9">Unannotated protein</fullName>
    </submittedName>
</protein>
<feature type="transmembrane region" description="Helical" evidence="8">
    <location>
        <begin position="556"/>
        <end position="578"/>
    </location>
</feature>
<dbReference type="PANTHER" id="PTHR31806:SF1">
    <property type="entry name" value="PURINE-CYTOSINE PERMEASE FCY2-RELATED"/>
    <property type="match status" value="1"/>
</dbReference>
<feature type="region of interest" description="Disordered" evidence="7">
    <location>
        <begin position="281"/>
        <end position="302"/>
    </location>
</feature>
<dbReference type="Gene3D" id="1.10.4160.10">
    <property type="entry name" value="Hydantoin permease"/>
    <property type="match status" value="1"/>
</dbReference>
<dbReference type="EMBL" id="CAEZXK010000042">
    <property type="protein sequence ID" value="CAB4693439.1"/>
    <property type="molecule type" value="Genomic_DNA"/>
</dbReference>
<dbReference type="AlphaFoldDB" id="A0A6J6P3B3"/>
<feature type="transmembrane region" description="Helical" evidence="8">
    <location>
        <begin position="441"/>
        <end position="465"/>
    </location>
</feature>
<keyword evidence="4 8" id="KW-0812">Transmembrane</keyword>
<evidence type="ECO:0000313" key="9">
    <source>
        <dbReference type="EMBL" id="CAB4693439.1"/>
    </source>
</evidence>
<keyword evidence="5 8" id="KW-1133">Transmembrane helix</keyword>
<dbReference type="InterPro" id="IPR026030">
    <property type="entry name" value="Pur-cyt_permease_Fcy2/21/22"/>
</dbReference>
<reference evidence="9" key="1">
    <citation type="submission" date="2020-05" db="EMBL/GenBank/DDBJ databases">
        <authorList>
            <person name="Chiriac C."/>
            <person name="Salcher M."/>
            <person name="Ghai R."/>
            <person name="Kavagutti S V."/>
        </authorList>
    </citation>
    <scope>NUCLEOTIDE SEQUENCE</scope>
</reference>
<evidence type="ECO:0000256" key="5">
    <source>
        <dbReference type="ARBA" id="ARBA00022989"/>
    </source>
</evidence>
<feature type="transmembrane region" description="Helical" evidence="8">
    <location>
        <begin position="682"/>
        <end position="702"/>
    </location>
</feature>
<dbReference type="Pfam" id="PF02133">
    <property type="entry name" value="Transp_cyt_pur"/>
    <property type="match status" value="1"/>
</dbReference>
<keyword evidence="3" id="KW-0813">Transport</keyword>
<accession>A0A6J6P3B3</accession>
<comment type="subcellular location">
    <subcellularLocation>
        <location evidence="1">Membrane</location>
        <topology evidence="1">Multi-pass membrane protein</topology>
    </subcellularLocation>
</comment>
<feature type="transmembrane region" description="Helical" evidence="8">
    <location>
        <begin position="515"/>
        <end position="536"/>
    </location>
</feature>
<name>A0A6J6P3B3_9ZZZZ</name>
<feature type="transmembrane region" description="Helical" evidence="8">
    <location>
        <begin position="590"/>
        <end position="612"/>
    </location>
</feature>
<feature type="transmembrane region" description="Helical" evidence="8">
    <location>
        <begin position="639"/>
        <end position="661"/>
    </location>
</feature>
<evidence type="ECO:0000256" key="6">
    <source>
        <dbReference type="ARBA" id="ARBA00023136"/>
    </source>
</evidence>
<comment type="similarity">
    <text evidence="2">Belongs to the purine-cytosine permease (2.A.39) family.</text>
</comment>
<dbReference type="PANTHER" id="PTHR31806">
    <property type="entry name" value="PURINE-CYTOSINE PERMEASE FCY2-RELATED"/>
    <property type="match status" value="1"/>
</dbReference>
<feature type="transmembrane region" description="Helical" evidence="8">
    <location>
        <begin position="794"/>
        <end position="812"/>
    </location>
</feature>
<evidence type="ECO:0000256" key="8">
    <source>
        <dbReference type="SAM" id="Phobius"/>
    </source>
</evidence>
<evidence type="ECO:0000256" key="2">
    <source>
        <dbReference type="ARBA" id="ARBA00008974"/>
    </source>
</evidence>
<feature type="transmembrane region" description="Helical" evidence="8">
    <location>
        <begin position="399"/>
        <end position="420"/>
    </location>
</feature>
<evidence type="ECO:0000256" key="7">
    <source>
        <dbReference type="SAM" id="MobiDB-lite"/>
    </source>
</evidence>
<organism evidence="9">
    <name type="scientific">freshwater metagenome</name>
    <dbReference type="NCBI Taxonomy" id="449393"/>
    <lineage>
        <taxon>unclassified sequences</taxon>
        <taxon>metagenomes</taxon>
        <taxon>ecological metagenomes</taxon>
    </lineage>
</organism>